<accession>Q3STH5</accession>
<dbReference type="EMBL" id="CP000115">
    <property type="protein sequence ID" value="ABA04416.1"/>
    <property type="molecule type" value="Genomic_DNA"/>
</dbReference>
<name>Q3STH5_NITWN</name>
<evidence type="ECO:0000313" key="2">
    <source>
        <dbReference type="EMBL" id="ABA04416.1"/>
    </source>
</evidence>
<protein>
    <submittedName>
        <fullName evidence="2">Uncharacterized protein</fullName>
    </submittedName>
</protein>
<keyword evidence="3" id="KW-1185">Reference proteome</keyword>
<dbReference type="HOGENOM" id="CLU_1309063_0_0_5"/>
<gene>
    <name evidence="2" type="ordered locus">Nwi_1154</name>
</gene>
<reference evidence="2 3" key="1">
    <citation type="journal article" date="2006" name="Appl. Environ. Microbiol.">
        <title>Genome sequence of the chemolithoautotrophic nitrite-oxidizing bacterium Nitrobacter winogradskyi Nb-255.</title>
        <authorList>
            <person name="Starkenburg S.R."/>
            <person name="Chain P.S."/>
            <person name="Sayavedra-Soto L.A."/>
            <person name="Hauser L."/>
            <person name="Land M.L."/>
            <person name="Larimer F.W."/>
            <person name="Malfatti S.A."/>
            <person name="Klotz M.G."/>
            <person name="Bottomley P.J."/>
            <person name="Arp D.J."/>
            <person name="Hickey W.J."/>
        </authorList>
    </citation>
    <scope>NUCLEOTIDE SEQUENCE [LARGE SCALE GENOMIC DNA]</scope>
    <source>
        <strain evidence="3">ATCC 25391 / DSM 10237 / CIP 104748 / NCIMB 11846 / Nb-255</strain>
    </source>
</reference>
<proteinExistence type="predicted"/>
<dbReference type="STRING" id="323098.Nwi_1154"/>
<dbReference type="AlphaFoldDB" id="Q3STH5"/>
<dbReference type="KEGG" id="nwi:Nwi_1154"/>
<sequence>MRTRALIRRLVSSISFFEFFDMRDLDFNPNNLPKDVLEALGLITACSAHSDYVIESGIAGCLGVNIEYGSAVTTHMTTPHRKDVFLAAAELRIDDVHILIHLEDLLDELVDALKVRNGYVHNSPAIDRSTNETFMIRTEARGSVDVSLIPLSVEVILRDAQRIYKAGISLYGLLDKLGLLPKIPDGVRPNRTHKDKAARKKIRKSRRDRG</sequence>
<dbReference type="Proteomes" id="UP000002531">
    <property type="component" value="Chromosome"/>
</dbReference>
<evidence type="ECO:0000313" key="3">
    <source>
        <dbReference type="Proteomes" id="UP000002531"/>
    </source>
</evidence>
<organism evidence="2 3">
    <name type="scientific">Nitrobacter winogradskyi (strain ATCC 25391 / DSM 10237 / CIP 104748 / NCIMB 11846 / Nb-255)</name>
    <dbReference type="NCBI Taxonomy" id="323098"/>
    <lineage>
        <taxon>Bacteria</taxon>
        <taxon>Pseudomonadati</taxon>
        <taxon>Pseudomonadota</taxon>
        <taxon>Alphaproteobacteria</taxon>
        <taxon>Hyphomicrobiales</taxon>
        <taxon>Nitrobacteraceae</taxon>
        <taxon>Nitrobacter</taxon>
    </lineage>
</organism>
<evidence type="ECO:0000256" key="1">
    <source>
        <dbReference type="SAM" id="MobiDB-lite"/>
    </source>
</evidence>
<feature type="compositionally biased region" description="Basic residues" evidence="1">
    <location>
        <begin position="190"/>
        <end position="210"/>
    </location>
</feature>
<feature type="region of interest" description="Disordered" evidence="1">
    <location>
        <begin position="188"/>
        <end position="210"/>
    </location>
</feature>